<gene>
    <name evidence="1" type="ORF">MLD38_014874</name>
</gene>
<protein>
    <submittedName>
        <fullName evidence="1">Uncharacterized protein</fullName>
    </submittedName>
</protein>
<name>A0ACB9RFK2_9MYRT</name>
<reference evidence="2" key="1">
    <citation type="journal article" date="2023" name="Front. Plant Sci.">
        <title>Chromosomal-level genome assembly of Melastoma candidum provides insights into trichome evolution.</title>
        <authorList>
            <person name="Zhong Y."/>
            <person name="Wu W."/>
            <person name="Sun C."/>
            <person name="Zou P."/>
            <person name="Liu Y."/>
            <person name="Dai S."/>
            <person name="Zhou R."/>
        </authorList>
    </citation>
    <scope>NUCLEOTIDE SEQUENCE [LARGE SCALE GENOMIC DNA]</scope>
</reference>
<evidence type="ECO:0000313" key="2">
    <source>
        <dbReference type="Proteomes" id="UP001057402"/>
    </source>
</evidence>
<dbReference type="Proteomes" id="UP001057402">
    <property type="component" value="Chromosome 4"/>
</dbReference>
<keyword evidence="2" id="KW-1185">Reference proteome</keyword>
<organism evidence="1 2">
    <name type="scientific">Melastoma candidum</name>
    <dbReference type="NCBI Taxonomy" id="119954"/>
    <lineage>
        <taxon>Eukaryota</taxon>
        <taxon>Viridiplantae</taxon>
        <taxon>Streptophyta</taxon>
        <taxon>Embryophyta</taxon>
        <taxon>Tracheophyta</taxon>
        <taxon>Spermatophyta</taxon>
        <taxon>Magnoliopsida</taxon>
        <taxon>eudicotyledons</taxon>
        <taxon>Gunneridae</taxon>
        <taxon>Pentapetalae</taxon>
        <taxon>rosids</taxon>
        <taxon>malvids</taxon>
        <taxon>Myrtales</taxon>
        <taxon>Melastomataceae</taxon>
        <taxon>Melastomatoideae</taxon>
        <taxon>Melastomateae</taxon>
        <taxon>Melastoma</taxon>
    </lineage>
</organism>
<evidence type="ECO:0000313" key="1">
    <source>
        <dbReference type="EMBL" id="KAI4377207.1"/>
    </source>
</evidence>
<sequence length="134" mass="14974">MVRTAVRALTLNFYHVGDVGVTRFVVRSPQATYFTNLVEFFKKQFLDLNSLVSDALDSCPGSDKSSAILAAVDEIEDALSYFSDITSAGSARWSCHFFVLDLLHPSYPQNQRFGEYHSSWAFLFTGVICSELCP</sequence>
<accession>A0ACB9RFK2</accession>
<comment type="caution">
    <text evidence="1">The sequence shown here is derived from an EMBL/GenBank/DDBJ whole genome shotgun (WGS) entry which is preliminary data.</text>
</comment>
<dbReference type="EMBL" id="CM042883">
    <property type="protein sequence ID" value="KAI4377207.1"/>
    <property type="molecule type" value="Genomic_DNA"/>
</dbReference>
<proteinExistence type="predicted"/>